<protein>
    <submittedName>
        <fullName evidence="4">Formin-like protein</fullName>
    </submittedName>
</protein>
<organism evidence="3 4">
    <name type="scientific">Steinernema glaseri</name>
    <dbReference type="NCBI Taxonomy" id="37863"/>
    <lineage>
        <taxon>Eukaryota</taxon>
        <taxon>Metazoa</taxon>
        <taxon>Ecdysozoa</taxon>
        <taxon>Nematoda</taxon>
        <taxon>Chromadorea</taxon>
        <taxon>Rhabditida</taxon>
        <taxon>Tylenchina</taxon>
        <taxon>Panagrolaimomorpha</taxon>
        <taxon>Strongyloidoidea</taxon>
        <taxon>Steinernematidae</taxon>
        <taxon>Steinernema</taxon>
    </lineage>
</organism>
<keyword evidence="2" id="KW-0472">Membrane</keyword>
<feature type="compositionally biased region" description="Low complexity" evidence="1">
    <location>
        <begin position="208"/>
        <end position="240"/>
    </location>
</feature>
<evidence type="ECO:0000256" key="1">
    <source>
        <dbReference type="SAM" id="MobiDB-lite"/>
    </source>
</evidence>
<dbReference type="Proteomes" id="UP000095287">
    <property type="component" value="Unplaced"/>
</dbReference>
<feature type="region of interest" description="Disordered" evidence="1">
    <location>
        <begin position="193"/>
        <end position="240"/>
    </location>
</feature>
<evidence type="ECO:0000256" key="2">
    <source>
        <dbReference type="SAM" id="Phobius"/>
    </source>
</evidence>
<sequence length="360" mass="39592">MTEGRGDSLQSLPCRSVLVIDIPEDGGRHGQFNDTISIRRRAPQHRRCFLKCQSVTTDQFHNLLILNFQKFGPPPLDANYFKELALQSKGFVCNLSLALQNTTVEIPTAEGPNVMLYTVPDCLKKCSFACEPHEVGGYGRSALAAMNLRSILLYDCGPLPESVKYAVGLSVIVAVFWVIVIFFWLLPLRNRKTTKPPPTDPPPPAAPIAPMTSTTPKIPVAPKASVSPVPPVATATPTTTTQEKKYFKEMKTRKDRVPHDFFKQLSSTIHCAVFNLRAVLTSSIVDRQLLPTPINGSIFCKPPRPLSCVPKVDLTVSLPQRISTSGGVSDIANQTPKADLYIPTPEEKDCTLVEHYDASL</sequence>
<evidence type="ECO:0000313" key="3">
    <source>
        <dbReference type="Proteomes" id="UP000095287"/>
    </source>
</evidence>
<accession>A0A1I7YA99</accession>
<name>A0A1I7YA99_9BILA</name>
<dbReference type="AlphaFoldDB" id="A0A1I7YA99"/>
<proteinExistence type="predicted"/>
<evidence type="ECO:0000313" key="4">
    <source>
        <dbReference type="WBParaSite" id="L893_g14243.t1"/>
    </source>
</evidence>
<keyword evidence="3" id="KW-1185">Reference proteome</keyword>
<keyword evidence="2" id="KW-0812">Transmembrane</keyword>
<feature type="compositionally biased region" description="Pro residues" evidence="1">
    <location>
        <begin position="195"/>
        <end position="207"/>
    </location>
</feature>
<feature type="transmembrane region" description="Helical" evidence="2">
    <location>
        <begin position="165"/>
        <end position="186"/>
    </location>
</feature>
<dbReference type="WBParaSite" id="L893_g14243.t1">
    <property type="protein sequence ID" value="L893_g14243.t1"/>
    <property type="gene ID" value="L893_g14243"/>
</dbReference>
<keyword evidence="2" id="KW-1133">Transmembrane helix</keyword>
<reference evidence="4" key="1">
    <citation type="submission" date="2016-11" db="UniProtKB">
        <authorList>
            <consortium name="WormBaseParasite"/>
        </authorList>
    </citation>
    <scope>IDENTIFICATION</scope>
</reference>